<dbReference type="EMBL" id="CP002403">
    <property type="protein sequence ID" value="ADU21496.1"/>
    <property type="molecule type" value="Genomic_DNA"/>
</dbReference>
<evidence type="ECO:0000313" key="3">
    <source>
        <dbReference type="Proteomes" id="UP000006919"/>
    </source>
</evidence>
<accession>E6UBE6</accession>
<gene>
    <name evidence="2" type="ordered locus">Rumal_0970</name>
</gene>
<evidence type="ECO:0000256" key="1">
    <source>
        <dbReference type="SAM" id="MobiDB-lite"/>
    </source>
</evidence>
<evidence type="ECO:0000313" key="2">
    <source>
        <dbReference type="EMBL" id="ADU21496.1"/>
    </source>
</evidence>
<name>E6UBE6_RUMA7</name>
<dbReference type="STRING" id="697329.Rumal_0970"/>
<dbReference type="HOGENOM" id="CLU_2452766_0_0_9"/>
<sequence>MVKLFAKSLRRAREAEPLGQGAKPKCKASIKNTANSRPNRRGNIGIQSVDKTNVHALTMCGDIAAPEINGGSSLISRPVRGDMIPQYSG</sequence>
<reference evidence="2 3" key="1">
    <citation type="journal article" date="2011" name="J. Bacteriol.">
        <title>Complete genome of the cellulolytic ruminal bacterium Ruminococcus albus 7.</title>
        <authorList>
            <person name="Suen G."/>
            <person name="Stevenson D.M."/>
            <person name="Bruce D.C."/>
            <person name="Chertkov O."/>
            <person name="Copeland A."/>
            <person name="Cheng J.F."/>
            <person name="Detter C."/>
            <person name="Detter J.C."/>
            <person name="Goodwin L.A."/>
            <person name="Han C.S."/>
            <person name="Hauser L.J."/>
            <person name="Ivanova N.N."/>
            <person name="Kyrpides N.C."/>
            <person name="Land M.L."/>
            <person name="Lapidus A."/>
            <person name="Lucas S."/>
            <person name="Ovchinnikova G."/>
            <person name="Pitluck S."/>
            <person name="Tapia R."/>
            <person name="Woyke T."/>
            <person name="Boyum J."/>
            <person name="Mead D."/>
            <person name="Weimer P.J."/>
        </authorList>
    </citation>
    <scope>NUCLEOTIDE SEQUENCE [LARGE SCALE GENOMIC DNA]</scope>
    <source>
        <strain evidence="3">ATCC 27210 / DSM 20455 / JCM 14654 / NCDO 2250 / 7</strain>
    </source>
</reference>
<organism evidence="2 3">
    <name type="scientific">Ruminococcus albus (strain ATCC 27210 / DSM 20455 / JCM 14654 / NCDO 2250 / 7)</name>
    <dbReference type="NCBI Taxonomy" id="697329"/>
    <lineage>
        <taxon>Bacteria</taxon>
        <taxon>Bacillati</taxon>
        <taxon>Bacillota</taxon>
        <taxon>Clostridia</taxon>
        <taxon>Eubacteriales</taxon>
        <taxon>Oscillospiraceae</taxon>
        <taxon>Ruminococcus</taxon>
    </lineage>
</organism>
<dbReference type="Proteomes" id="UP000006919">
    <property type="component" value="Chromosome"/>
</dbReference>
<feature type="region of interest" description="Disordered" evidence="1">
    <location>
        <begin position="1"/>
        <end position="45"/>
    </location>
</feature>
<proteinExistence type="predicted"/>
<dbReference type="RefSeq" id="WP_013497674.1">
    <property type="nucleotide sequence ID" value="NZ_JHYT01000029.1"/>
</dbReference>
<dbReference type="AlphaFoldDB" id="E6UBE6"/>
<protein>
    <submittedName>
        <fullName evidence="2">Uncharacterized protein</fullName>
    </submittedName>
</protein>
<dbReference type="KEGG" id="ral:Rumal_0970"/>